<reference evidence="3 5" key="1">
    <citation type="submission" date="2015-02" db="EMBL/GenBank/DDBJ databases">
        <authorList>
            <person name="Chooi Y.-H."/>
        </authorList>
    </citation>
    <scope>NUCLEOTIDE SEQUENCE [LARGE SCALE GENOMIC DNA]</scope>
    <source>
        <strain evidence="3">E3</strain>
    </source>
</reference>
<evidence type="ECO:0000256" key="1">
    <source>
        <dbReference type="SAM" id="Coils"/>
    </source>
</evidence>
<keyword evidence="5" id="KW-1185">Reference proteome</keyword>
<dbReference type="GO" id="GO:0003700">
    <property type="term" value="F:DNA-binding transcription factor activity"/>
    <property type="evidence" value="ECO:0007669"/>
    <property type="project" value="InterPro"/>
</dbReference>
<dbReference type="Pfam" id="PF07716">
    <property type="entry name" value="bZIP_2"/>
    <property type="match status" value="1"/>
</dbReference>
<dbReference type="OrthoDB" id="551672at2759"/>
<keyword evidence="1" id="KW-0175">Coiled coil</keyword>
<organism evidence="3 5">
    <name type="scientific">Plasmodiophora brassicae</name>
    <name type="common">Clubroot disease agent</name>
    <dbReference type="NCBI Taxonomy" id="37360"/>
    <lineage>
        <taxon>Eukaryota</taxon>
        <taxon>Sar</taxon>
        <taxon>Rhizaria</taxon>
        <taxon>Endomyxa</taxon>
        <taxon>Phytomyxea</taxon>
        <taxon>Plasmodiophorida</taxon>
        <taxon>Plasmodiophoridae</taxon>
        <taxon>Plasmodiophora</taxon>
    </lineage>
</organism>
<dbReference type="SUPFAM" id="SSF57959">
    <property type="entry name" value="Leucine zipper domain"/>
    <property type="match status" value="1"/>
</dbReference>
<dbReference type="Proteomes" id="UP000290189">
    <property type="component" value="Unassembled WGS sequence"/>
</dbReference>
<name>A0A0G4J2Y4_PLABS</name>
<reference evidence="4 6" key="2">
    <citation type="submission" date="2018-03" db="EMBL/GenBank/DDBJ databases">
        <authorList>
            <person name="Fogelqvist J."/>
        </authorList>
    </citation>
    <scope>NUCLEOTIDE SEQUENCE [LARGE SCALE GENOMIC DNA]</scope>
</reference>
<dbReference type="Gene3D" id="1.20.5.170">
    <property type="match status" value="1"/>
</dbReference>
<accession>A0A0G4J2Y4</accession>
<keyword evidence="4" id="KW-0496">Mitochondrion</keyword>
<evidence type="ECO:0000313" key="3">
    <source>
        <dbReference type="EMBL" id="CEP02013.1"/>
    </source>
</evidence>
<dbReference type="SMART" id="SM00338">
    <property type="entry name" value="BRLZ"/>
    <property type="match status" value="1"/>
</dbReference>
<gene>
    <name evidence="3" type="ORF">PBRA_002278</name>
    <name evidence="4" type="ORF">PLBR_LOCUS6082</name>
</gene>
<dbReference type="InterPro" id="IPR046347">
    <property type="entry name" value="bZIP_sf"/>
</dbReference>
<evidence type="ECO:0000313" key="5">
    <source>
        <dbReference type="Proteomes" id="UP000039324"/>
    </source>
</evidence>
<dbReference type="Proteomes" id="UP000039324">
    <property type="component" value="Unassembled WGS sequence"/>
</dbReference>
<evidence type="ECO:0000259" key="2">
    <source>
        <dbReference type="PROSITE" id="PS50217"/>
    </source>
</evidence>
<dbReference type="PROSITE" id="PS50217">
    <property type="entry name" value="BZIP"/>
    <property type="match status" value="1"/>
</dbReference>
<sequence>MDNPGADVALVAQVRGCAVQAGSVQSANRRGVVVARTTSSLTPISRVMAMDEAARLRRKRMNKEAALRSRIRKREHVESLQQEVVRLRAENQRLRCQLSTCQCGTTAGEEEAKSQTSEACDSVEVEDVLSDKSAVLVCPSLQSEDILDPRYRAFLNKMLFCS</sequence>
<feature type="coiled-coil region" evidence="1">
    <location>
        <begin position="70"/>
        <end position="97"/>
    </location>
</feature>
<geneLocation type="mitochondrion" evidence="4"/>
<protein>
    <recommendedName>
        <fullName evidence="2">BZIP domain-containing protein</fullName>
    </recommendedName>
</protein>
<dbReference type="InterPro" id="IPR004827">
    <property type="entry name" value="bZIP"/>
</dbReference>
<dbReference type="AlphaFoldDB" id="A0A0G4J2Y4"/>
<proteinExistence type="predicted"/>
<feature type="domain" description="BZIP" evidence="2">
    <location>
        <begin position="52"/>
        <end position="99"/>
    </location>
</feature>
<evidence type="ECO:0000313" key="6">
    <source>
        <dbReference type="Proteomes" id="UP000290189"/>
    </source>
</evidence>
<evidence type="ECO:0000313" key="4">
    <source>
        <dbReference type="EMBL" id="SPQ98867.1"/>
    </source>
</evidence>
<dbReference type="EMBL" id="CDSF01000122">
    <property type="protein sequence ID" value="CEP02013.1"/>
    <property type="molecule type" value="Genomic_DNA"/>
</dbReference>
<dbReference type="EMBL" id="OVEO01000010">
    <property type="protein sequence ID" value="SPQ98867.1"/>
    <property type="molecule type" value="Genomic_DNA"/>
</dbReference>